<evidence type="ECO:0000313" key="3">
    <source>
        <dbReference type="Proteomes" id="UP000789390"/>
    </source>
</evidence>
<name>A0A8J2RRX1_9CRUS</name>
<dbReference type="Proteomes" id="UP000789390">
    <property type="component" value="Unassembled WGS sequence"/>
</dbReference>
<comment type="similarity">
    <text evidence="1">Belongs to the UPF0696 family.</text>
</comment>
<dbReference type="SUPFAM" id="SSF55418">
    <property type="entry name" value="eIF4e-like"/>
    <property type="match status" value="1"/>
</dbReference>
<dbReference type="InterPro" id="IPR023398">
    <property type="entry name" value="TIF_eIF4e-like"/>
</dbReference>
<dbReference type="PANTHER" id="PTHR31977">
    <property type="entry name" value="UPF0696 PROTEIN C11ORF68"/>
    <property type="match status" value="1"/>
</dbReference>
<comment type="caution">
    <text evidence="2">The sequence shown here is derived from an EMBL/GenBank/DDBJ whole genome shotgun (WGS) entry which is preliminary data.</text>
</comment>
<dbReference type="InterPro" id="IPR015034">
    <property type="entry name" value="Bles03"/>
</dbReference>
<gene>
    <name evidence="2" type="ORF">DGAL_LOCUS10110</name>
</gene>
<accession>A0A8J2RRX1</accession>
<evidence type="ECO:0000313" key="2">
    <source>
        <dbReference type="EMBL" id="CAH0106940.1"/>
    </source>
</evidence>
<dbReference type="EMBL" id="CAKKLH010000245">
    <property type="protein sequence ID" value="CAH0106940.1"/>
    <property type="molecule type" value="Genomic_DNA"/>
</dbReference>
<evidence type="ECO:0000256" key="1">
    <source>
        <dbReference type="ARBA" id="ARBA00010568"/>
    </source>
</evidence>
<proteinExistence type="inferred from homology"/>
<dbReference type="OrthoDB" id="8251268at2759"/>
<dbReference type="Gene3D" id="3.30.760.10">
    <property type="entry name" value="RNA Cap, Translation Initiation Factor Eif4e"/>
    <property type="match status" value="1"/>
</dbReference>
<organism evidence="2 3">
    <name type="scientific">Daphnia galeata</name>
    <dbReference type="NCBI Taxonomy" id="27404"/>
    <lineage>
        <taxon>Eukaryota</taxon>
        <taxon>Metazoa</taxon>
        <taxon>Ecdysozoa</taxon>
        <taxon>Arthropoda</taxon>
        <taxon>Crustacea</taxon>
        <taxon>Branchiopoda</taxon>
        <taxon>Diplostraca</taxon>
        <taxon>Cladocera</taxon>
        <taxon>Anomopoda</taxon>
        <taxon>Daphniidae</taxon>
        <taxon>Daphnia</taxon>
    </lineage>
</organism>
<reference evidence="2" key="1">
    <citation type="submission" date="2021-11" db="EMBL/GenBank/DDBJ databases">
        <authorList>
            <person name="Schell T."/>
        </authorList>
    </citation>
    <scope>NUCLEOTIDE SEQUENCE</scope>
    <source>
        <strain evidence="2">M5</strain>
    </source>
</reference>
<keyword evidence="3" id="KW-1185">Reference proteome</keyword>
<dbReference type="AlphaFoldDB" id="A0A8J2RRX1"/>
<dbReference type="PANTHER" id="PTHR31977:SF1">
    <property type="entry name" value="UPF0696 PROTEIN C11ORF68"/>
    <property type="match status" value="1"/>
</dbReference>
<sequence>MVAQLPGVVKSVRSGKWMIFLNKKKVDQIWRKVKILMAENELGNEAKVTRLASDRHLISLYTYDFEDVQDLFRVLVSIR</sequence>
<protein>
    <submittedName>
        <fullName evidence="2">Uncharacterized protein</fullName>
    </submittedName>
</protein>
<dbReference type="Pfam" id="PF08939">
    <property type="entry name" value="Bles03"/>
    <property type="match status" value="1"/>
</dbReference>